<dbReference type="PROSITE" id="PS50977">
    <property type="entry name" value="HTH_TETR_2"/>
    <property type="match status" value="1"/>
</dbReference>
<evidence type="ECO:0000259" key="3">
    <source>
        <dbReference type="PROSITE" id="PS50977"/>
    </source>
</evidence>
<evidence type="ECO:0000256" key="2">
    <source>
        <dbReference type="PROSITE-ProRule" id="PRU00335"/>
    </source>
</evidence>
<proteinExistence type="predicted"/>
<dbReference type="Proteomes" id="UP001519287">
    <property type="component" value="Unassembled WGS sequence"/>
</dbReference>
<evidence type="ECO:0000256" key="1">
    <source>
        <dbReference type="ARBA" id="ARBA00023125"/>
    </source>
</evidence>
<dbReference type="InterPro" id="IPR050624">
    <property type="entry name" value="HTH-type_Tx_Regulator"/>
</dbReference>
<evidence type="ECO:0000313" key="5">
    <source>
        <dbReference type="Proteomes" id="UP001519287"/>
    </source>
</evidence>
<dbReference type="SUPFAM" id="SSF46689">
    <property type="entry name" value="Homeodomain-like"/>
    <property type="match status" value="1"/>
</dbReference>
<comment type="caution">
    <text evidence="4">The sequence shown here is derived from an EMBL/GenBank/DDBJ whole genome shotgun (WGS) entry which is preliminary data.</text>
</comment>
<accession>A0ABS4J891</accession>
<protein>
    <submittedName>
        <fullName evidence="4">AcrR family transcriptional regulator</fullName>
    </submittedName>
</protein>
<dbReference type="InterPro" id="IPR001647">
    <property type="entry name" value="HTH_TetR"/>
</dbReference>
<organism evidence="4 5">
    <name type="scientific">Paenibacillus eucommiae</name>
    <dbReference type="NCBI Taxonomy" id="1355755"/>
    <lineage>
        <taxon>Bacteria</taxon>
        <taxon>Bacillati</taxon>
        <taxon>Bacillota</taxon>
        <taxon>Bacilli</taxon>
        <taxon>Bacillales</taxon>
        <taxon>Paenibacillaceae</taxon>
        <taxon>Paenibacillus</taxon>
    </lineage>
</organism>
<dbReference type="InterPro" id="IPR009057">
    <property type="entry name" value="Homeodomain-like_sf"/>
</dbReference>
<sequence>MSDSMDRRKARTKQSLYKALIELMEKKGLDGITVTDITNWADINRGTFYLHYRDVADMLEQLKDEAFEQVRSLIQQLDIMELIECGRSDQPYQKLVAIFEEFARNCNFFKVMFGPKGDLAYMNQYKELMKTQIFKKLNYWKPNGDSSLVPLDYLIAYMTSANLGVLLHWFETGMKKSPHEIGLIMTRIVSQGPIVSLGLGEND</sequence>
<dbReference type="Pfam" id="PF14278">
    <property type="entry name" value="TetR_C_8"/>
    <property type="match status" value="1"/>
</dbReference>
<dbReference type="PANTHER" id="PTHR43479">
    <property type="entry name" value="ACREF/ENVCD OPERON REPRESSOR-RELATED"/>
    <property type="match status" value="1"/>
</dbReference>
<dbReference type="Pfam" id="PF00440">
    <property type="entry name" value="TetR_N"/>
    <property type="match status" value="1"/>
</dbReference>
<keyword evidence="1 2" id="KW-0238">DNA-binding</keyword>
<feature type="domain" description="HTH tetR-type" evidence="3">
    <location>
        <begin position="10"/>
        <end position="70"/>
    </location>
</feature>
<dbReference type="PANTHER" id="PTHR43479:SF7">
    <property type="entry name" value="TETR-FAMILY TRANSCRIPTIONAL REGULATOR"/>
    <property type="match status" value="1"/>
</dbReference>
<gene>
    <name evidence="4" type="ORF">J2Z66_007687</name>
</gene>
<dbReference type="InterPro" id="IPR039532">
    <property type="entry name" value="TetR_C_Firmicutes"/>
</dbReference>
<evidence type="ECO:0000313" key="4">
    <source>
        <dbReference type="EMBL" id="MBP1996043.1"/>
    </source>
</evidence>
<reference evidence="4 5" key="1">
    <citation type="submission" date="2021-03" db="EMBL/GenBank/DDBJ databases">
        <title>Genomic Encyclopedia of Type Strains, Phase IV (KMG-IV): sequencing the most valuable type-strain genomes for metagenomic binning, comparative biology and taxonomic classification.</title>
        <authorList>
            <person name="Goeker M."/>
        </authorList>
    </citation>
    <scope>NUCLEOTIDE SEQUENCE [LARGE SCALE GENOMIC DNA]</scope>
    <source>
        <strain evidence="4 5">DSM 26048</strain>
    </source>
</reference>
<name>A0ABS4J891_9BACL</name>
<keyword evidence="5" id="KW-1185">Reference proteome</keyword>
<dbReference type="EMBL" id="JAGGLB010000043">
    <property type="protein sequence ID" value="MBP1996043.1"/>
    <property type="molecule type" value="Genomic_DNA"/>
</dbReference>
<dbReference type="Gene3D" id="1.10.357.10">
    <property type="entry name" value="Tetracycline Repressor, domain 2"/>
    <property type="match status" value="1"/>
</dbReference>
<feature type="DNA-binding region" description="H-T-H motif" evidence="2">
    <location>
        <begin position="33"/>
        <end position="52"/>
    </location>
</feature>
<dbReference type="RefSeq" id="WP_209978107.1">
    <property type="nucleotide sequence ID" value="NZ_JAGGLB010000043.1"/>
</dbReference>